<dbReference type="Proteomes" id="UP000077927">
    <property type="component" value="Chromosome 1"/>
</dbReference>
<dbReference type="EMBL" id="CP012605">
    <property type="protein sequence ID" value="ANH74203.1"/>
    <property type="molecule type" value="Genomic_DNA"/>
</dbReference>
<protein>
    <submittedName>
        <fullName evidence="1">Uncharacterized protein</fullName>
    </submittedName>
</protein>
<evidence type="ECO:0000313" key="1">
    <source>
        <dbReference type="EMBL" id="ANH74203.1"/>
    </source>
</evidence>
<reference evidence="1 2" key="1">
    <citation type="submission" date="2015-09" db="EMBL/GenBank/DDBJ databases">
        <authorList>
            <person name="Xu Y."/>
            <person name="Nagy A."/>
            <person name="Liu N.T."/>
            <person name="Nou X."/>
        </authorList>
    </citation>
    <scope>NUCLEOTIDE SEQUENCE [LARGE SCALE GENOMIC DNA]</scope>
    <source>
        <strain evidence="1 2">FC1138</strain>
    </source>
</reference>
<sequence length="54" mass="5783">MSGWTVGVDSTACCPGLAEPARCNELVILAGCDDTLTVHRTNFASLNSYIRHKS</sequence>
<proteinExistence type="predicted"/>
<dbReference type="KEGG" id="rin:ACS15_2774"/>
<gene>
    <name evidence="1" type="ORF">ACS15_2774</name>
</gene>
<name>A0AAC9BH39_9RALS</name>
<accession>A0AAC9BH39</accession>
<dbReference type="AlphaFoldDB" id="A0AAC9BH39"/>
<organism evidence="1 2">
    <name type="scientific">Ralstonia insidiosa</name>
    <dbReference type="NCBI Taxonomy" id="190721"/>
    <lineage>
        <taxon>Bacteria</taxon>
        <taxon>Pseudomonadati</taxon>
        <taxon>Pseudomonadota</taxon>
        <taxon>Betaproteobacteria</taxon>
        <taxon>Burkholderiales</taxon>
        <taxon>Burkholderiaceae</taxon>
        <taxon>Ralstonia</taxon>
    </lineage>
</organism>
<evidence type="ECO:0000313" key="2">
    <source>
        <dbReference type="Proteomes" id="UP000077927"/>
    </source>
</evidence>